<dbReference type="GO" id="GO:0046872">
    <property type="term" value="F:metal ion binding"/>
    <property type="evidence" value="ECO:0007669"/>
    <property type="project" value="UniProtKB-KW"/>
</dbReference>
<name>A0A0B5QSL2_CLOBE</name>
<keyword evidence="1" id="KW-0479">Metal-binding</keyword>
<proteinExistence type="predicted"/>
<accession>A0A0B5QSL2</accession>
<organism evidence="4 5">
    <name type="scientific">Clostridium beijerinckii</name>
    <name type="common">Clostridium MP</name>
    <dbReference type="NCBI Taxonomy" id="1520"/>
    <lineage>
        <taxon>Bacteria</taxon>
        <taxon>Bacillati</taxon>
        <taxon>Bacillota</taxon>
        <taxon>Clostridia</taxon>
        <taxon>Eubacteriales</taxon>
        <taxon>Clostridiaceae</taxon>
        <taxon>Clostridium</taxon>
    </lineage>
</organism>
<dbReference type="InterPro" id="IPR017850">
    <property type="entry name" value="Alkaline_phosphatase_core_sf"/>
</dbReference>
<dbReference type="PANTHER" id="PTHR45953:SF1">
    <property type="entry name" value="IDURONATE 2-SULFATASE"/>
    <property type="match status" value="1"/>
</dbReference>
<evidence type="ECO:0000256" key="1">
    <source>
        <dbReference type="ARBA" id="ARBA00022723"/>
    </source>
</evidence>
<dbReference type="OrthoDB" id="279611at2"/>
<evidence type="ECO:0000313" key="5">
    <source>
        <dbReference type="Proteomes" id="UP000031866"/>
    </source>
</evidence>
<dbReference type="AlphaFoldDB" id="A0A0B5QSL2"/>
<evidence type="ECO:0000259" key="3">
    <source>
        <dbReference type="Pfam" id="PF00884"/>
    </source>
</evidence>
<dbReference type="EMBL" id="CP010086">
    <property type="protein sequence ID" value="AJG99858.1"/>
    <property type="molecule type" value="Genomic_DNA"/>
</dbReference>
<gene>
    <name evidence="4" type="ORF">LF65_03295</name>
</gene>
<dbReference type="STRING" id="1520.LF65_03295"/>
<dbReference type="RefSeq" id="WP_052482860.1">
    <property type="nucleotide sequence ID" value="NZ_CP010086.2"/>
</dbReference>
<evidence type="ECO:0000256" key="2">
    <source>
        <dbReference type="ARBA" id="ARBA00022801"/>
    </source>
</evidence>
<dbReference type="GO" id="GO:0008484">
    <property type="term" value="F:sulfuric ester hydrolase activity"/>
    <property type="evidence" value="ECO:0007669"/>
    <property type="project" value="TreeGrafter"/>
</dbReference>
<dbReference type="InterPro" id="IPR000917">
    <property type="entry name" value="Sulfatase_N"/>
</dbReference>
<dbReference type="Gene3D" id="3.40.720.10">
    <property type="entry name" value="Alkaline Phosphatase, subunit A"/>
    <property type="match status" value="1"/>
</dbReference>
<feature type="domain" description="Sulfatase N-terminal" evidence="3">
    <location>
        <begin position="8"/>
        <end position="365"/>
    </location>
</feature>
<evidence type="ECO:0000313" key="4">
    <source>
        <dbReference type="EMBL" id="AJG99858.1"/>
    </source>
</evidence>
<keyword evidence="2" id="KW-0378">Hydrolase</keyword>
<dbReference type="Pfam" id="PF00884">
    <property type="entry name" value="Sulfatase"/>
    <property type="match status" value="1"/>
</dbReference>
<dbReference type="KEGG" id="cbei:LF65_03295"/>
<protein>
    <recommendedName>
        <fullName evidence="3">Sulfatase N-terminal domain-containing protein</fullName>
    </recommendedName>
</protein>
<sequence>MEKNKEKPNILFIMTDQQRFDYISCASKDFVNTPNIDRIAKRGMRFTNCFTNSPLCAPARIGLATGLQPCRVGALDNLAYLPLNAPTYYQRLRDHGYQVGCVGKLDLAKPLSFNGRNGDRPCLFGWGFTHPVECEGKMHAGKSEFPLGPYGYYLQKKDLYKKFHNDYVERREKGWIVGASHDSKLSKEDFEDTYIGRRAVRWIEEISGDFPWHLFVSFAGPHDPFDPPTEFSKKYKNIKMPEAVKCDMEGKPNWVKKKQILVEDEENEHIRRQYCAAIELIDEQIGLILDKLEEKGILDKTYIIFSSDHGEMLGDLGLYQKIVPYDPSIRIPLIISGPRIAQGVISDAMVELIDINPTICELAGVSAREEMDAKSFAGIVFGETHEHREDIVTRLQQYRCIRTKKYKLIQNFNEKNELYDLENDPNELNNIIDENRGLEKQLLSRLIDRYMEGKWLW</sequence>
<dbReference type="SUPFAM" id="SSF53649">
    <property type="entry name" value="Alkaline phosphatase-like"/>
    <property type="match status" value="1"/>
</dbReference>
<dbReference type="PANTHER" id="PTHR45953">
    <property type="entry name" value="IDURONATE 2-SULFATASE"/>
    <property type="match status" value="1"/>
</dbReference>
<dbReference type="GO" id="GO:0005737">
    <property type="term" value="C:cytoplasm"/>
    <property type="evidence" value="ECO:0007669"/>
    <property type="project" value="TreeGrafter"/>
</dbReference>
<reference evidence="5" key="1">
    <citation type="submission" date="2014-12" db="EMBL/GenBank/DDBJ databases">
        <title>Genome sequence of Clostridium beijerinckii strain 59B.</title>
        <authorList>
            <person name="Little G.T."/>
            <person name="Minton N.P."/>
        </authorList>
    </citation>
    <scope>NUCLEOTIDE SEQUENCE [LARGE SCALE GENOMIC DNA]</scope>
    <source>
        <strain evidence="5">59B</strain>
    </source>
</reference>
<dbReference type="Proteomes" id="UP000031866">
    <property type="component" value="Chromosome"/>
</dbReference>